<dbReference type="InterPro" id="IPR000352">
    <property type="entry name" value="Pep_chain_release_fac_I"/>
</dbReference>
<dbReference type="Pfam" id="PF00472">
    <property type="entry name" value="RF-1"/>
    <property type="match status" value="1"/>
</dbReference>
<evidence type="ECO:0000256" key="2">
    <source>
        <dbReference type="SAM" id="MobiDB-lite"/>
    </source>
</evidence>
<evidence type="ECO:0000256" key="1">
    <source>
        <dbReference type="ARBA" id="ARBA00010835"/>
    </source>
</evidence>
<dbReference type="GO" id="GO:0043022">
    <property type="term" value="F:ribosome binding"/>
    <property type="evidence" value="ECO:0007669"/>
    <property type="project" value="TreeGrafter"/>
</dbReference>
<dbReference type="NCBIfam" id="NF006718">
    <property type="entry name" value="PRK09256.1"/>
    <property type="match status" value="1"/>
</dbReference>
<feature type="compositionally biased region" description="Basic and acidic residues" evidence="2">
    <location>
        <begin position="149"/>
        <end position="164"/>
    </location>
</feature>
<dbReference type="PANTHER" id="PTHR47814">
    <property type="entry name" value="PEPTIDYL-TRNA HYDROLASE ARFB"/>
    <property type="match status" value="1"/>
</dbReference>
<protein>
    <recommendedName>
        <fullName evidence="3">Prokaryotic-type class I peptide chain release factors domain-containing protein</fullName>
    </recommendedName>
</protein>
<dbReference type="AlphaFoldDB" id="A0A381PCA0"/>
<dbReference type="GO" id="GO:0072344">
    <property type="term" value="P:rescue of stalled ribosome"/>
    <property type="evidence" value="ECO:0007669"/>
    <property type="project" value="TreeGrafter"/>
</dbReference>
<organism evidence="4">
    <name type="scientific">marine metagenome</name>
    <dbReference type="NCBI Taxonomy" id="408172"/>
    <lineage>
        <taxon>unclassified sequences</taxon>
        <taxon>metagenomes</taxon>
        <taxon>ecological metagenomes</taxon>
    </lineage>
</organism>
<dbReference type="GO" id="GO:0004045">
    <property type="term" value="F:peptidyl-tRNA hydrolase activity"/>
    <property type="evidence" value="ECO:0007669"/>
    <property type="project" value="TreeGrafter"/>
</dbReference>
<sequence>MMKRGARIVQIPLFFINGILFSKKQDSGRIIFQFKFLVSYPVGKITIPESEIKFNAIRASGPGGQHVNKVSTAVQLSFDITNSSLSKVLKNKLLDHPDKRIAKDGTITLKAQRYRSQDRNKQDAIMRLEQLLTKVAAHKKKRVATKPSTAEKEKRLKEKKQTGEKKKRRLAVRSPDHE</sequence>
<dbReference type="InterPro" id="IPR045853">
    <property type="entry name" value="Pep_chain_release_fac_I_sf"/>
</dbReference>
<dbReference type="PANTHER" id="PTHR47814:SF1">
    <property type="entry name" value="PEPTIDYL-TRNA HYDROLASE ARFB"/>
    <property type="match status" value="1"/>
</dbReference>
<dbReference type="SUPFAM" id="SSF75620">
    <property type="entry name" value="Release factor"/>
    <property type="match status" value="1"/>
</dbReference>
<proteinExistence type="inferred from homology"/>
<feature type="region of interest" description="Disordered" evidence="2">
    <location>
        <begin position="137"/>
        <end position="178"/>
    </location>
</feature>
<comment type="similarity">
    <text evidence="1">Belongs to the prokaryotic/mitochondrial release factor family.</text>
</comment>
<gene>
    <name evidence="4" type="ORF">METZ01_LOCUS17466</name>
</gene>
<evidence type="ECO:0000313" key="4">
    <source>
        <dbReference type="EMBL" id="SUZ64612.1"/>
    </source>
</evidence>
<dbReference type="GO" id="GO:0003747">
    <property type="term" value="F:translation release factor activity"/>
    <property type="evidence" value="ECO:0007669"/>
    <property type="project" value="InterPro"/>
</dbReference>
<name>A0A381PCA0_9ZZZZ</name>
<dbReference type="PROSITE" id="PS00745">
    <property type="entry name" value="RF_PROK_I"/>
    <property type="match status" value="1"/>
</dbReference>
<feature type="domain" description="Prokaryotic-type class I peptide chain release factors" evidence="3">
    <location>
        <begin position="58"/>
        <end position="74"/>
    </location>
</feature>
<dbReference type="EMBL" id="UINC01000939">
    <property type="protein sequence ID" value="SUZ64612.1"/>
    <property type="molecule type" value="Genomic_DNA"/>
</dbReference>
<dbReference type="Gene3D" id="3.30.160.20">
    <property type="match status" value="1"/>
</dbReference>
<accession>A0A381PCA0</accession>
<reference evidence="4" key="1">
    <citation type="submission" date="2018-05" db="EMBL/GenBank/DDBJ databases">
        <authorList>
            <person name="Lanie J.A."/>
            <person name="Ng W.-L."/>
            <person name="Kazmierczak K.M."/>
            <person name="Andrzejewski T.M."/>
            <person name="Davidsen T.M."/>
            <person name="Wayne K.J."/>
            <person name="Tettelin H."/>
            <person name="Glass J.I."/>
            <person name="Rusch D."/>
            <person name="Podicherti R."/>
            <person name="Tsui H.-C.T."/>
            <person name="Winkler M.E."/>
        </authorList>
    </citation>
    <scope>NUCLEOTIDE SEQUENCE</scope>
</reference>
<evidence type="ECO:0000259" key="3">
    <source>
        <dbReference type="PROSITE" id="PS00745"/>
    </source>
</evidence>